<dbReference type="InterPro" id="IPR000156">
    <property type="entry name" value="Ran_bind_dom"/>
</dbReference>
<evidence type="ECO:0000313" key="2">
    <source>
        <dbReference type="EMBL" id="KAA8630554.1"/>
    </source>
</evidence>
<organism evidence="2 3">
    <name type="scientific">Sordaria macrospora</name>
    <dbReference type="NCBI Taxonomy" id="5147"/>
    <lineage>
        <taxon>Eukaryota</taxon>
        <taxon>Fungi</taxon>
        <taxon>Dikarya</taxon>
        <taxon>Ascomycota</taxon>
        <taxon>Pezizomycotina</taxon>
        <taxon>Sordariomycetes</taxon>
        <taxon>Sordariomycetidae</taxon>
        <taxon>Sordariales</taxon>
        <taxon>Sordariaceae</taxon>
        <taxon>Sordaria</taxon>
    </lineage>
</organism>
<dbReference type="PROSITE" id="PS50196">
    <property type="entry name" value="RANBD1"/>
    <property type="match status" value="1"/>
</dbReference>
<dbReference type="CDD" id="cd13170">
    <property type="entry name" value="RanBD_NUP50"/>
    <property type="match status" value="1"/>
</dbReference>
<dbReference type="Gene3D" id="2.30.29.30">
    <property type="entry name" value="Pleckstrin-homology domain (PH domain)/Phosphotyrosine-binding domain (PTB)"/>
    <property type="match status" value="1"/>
</dbReference>
<name>A0A8S8ZIS5_SORMA</name>
<dbReference type="SUPFAM" id="SSF50729">
    <property type="entry name" value="PH domain-like"/>
    <property type="match status" value="1"/>
</dbReference>
<reference evidence="2 3" key="1">
    <citation type="submission" date="2017-07" db="EMBL/GenBank/DDBJ databases">
        <title>Genome sequence of the Sordaria macrospora wild type strain R19027.</title>
        <authorList>
            <person name="Nowrousian M."/>
            <person name="Teichert I."/>
            <person name="Kueck U."/>
        </authorList>
    </citation>
    <scope>NUCLEOTIDE SEQUENCE [LARGE SCALE GENOMIC DNA]</scope>
    <source>
        <strain evidence="2 3">R19027</strain>
        <tissue evidence="2">Mycelium</tissue>
    </source>
</reference>
<gene>
    <name evidence="2" type="ORF">SMACR_05607</name>
</gene>
<dbReference type="VEuPathDB" id="FungiDB:SMAC_05607"/>
<proteinExistence type="predicted"/>
<dbReference type="EMBL" id="NMPR01000101">
    <property type="protein sequence ID" value="KAA8630554.1"/>
    <property type="molecule type" value="Genomic_DNA"/>
</dbReference>
<dbReference type="InterPro" id="IPR011993">
    <property type="entry name" value="PH-like_dom_sf"/>
</dbReference>
<feature type="domain" description="RanBD1" evidence="1">
    <location>
        <begin position="43"/>
        <end position="162"/>
    </location>
</feature>
<protein>
    <recommendedName>
        <fullName evidence="1">RanBD1 domain-containing protein</fullName>
    </recommendedName>
</protein>
<dbReference type="PANTHER" id="PTHR38697">
    <property type="entry name" value="NUCLEAR PORE COMPLEX PROTEIN SIMILAR TO S. CEREVISIAE NUP2 (EUROFUNG)"/>
    <property type="match status" value="1"/>
</dbReference>
<evidence type="ECO:0000259" key="1">
    <source>
        <dbReference type="PROSITE" id="PS50196"/>
    </source>
</evidence>
<sequence>MYFNALQAPALTPSAQPSSSEQYLSQALQLQLSLVDDSPREADDVSVVFEVRAKAEKYDPNRDDDVVYRDFTPWRLQGVGPLRLFKHNRTGEVRIQMHCEPRGILMLHQRLLSEYTYKAEPYGPRSIMSVAITAAADDGENWETWRITTRGSGPALANALEEHKMANAAKDE</sequence>
<dbReference type="Pfam" id="PF00638">
    <property type="entry name" value="Ran_BP1"/>
    <property type="match status" value="1"/>
</dbReference>
<dbReference type="InterPro" id="IPR053074">
    <property type="entry name" value="NPC_Nucleoporin"/>
</dbReference>
<dbReference type="Proteomes" id="UP000433876">
    <property type="component" value="Unassembled WGS sequence"/>
</dbReference>
<accession>A0A8S8ZIS5</accession>
<comment type="caution">
    <text evidence="2">The sequence shown here is derived from an EMBL/GenBank/DDBJ whole genome shotgun (WGS) entry which is preliminary data.</text>
</comment>
<dbReference type="AlphaFoldDB" id="A0A8S8ZIS5"/>
<dbReference type="PANTHER" id="PTHR38697:SF1">
    <property type="entry name" value="NUCLEAR PORE COMPLEX PROTEIN SIMILAR TO S. CEREVISIAE NUP2 (EUROFUNG)"/>
    <property type="match status" value="1"/>
</dbReference>
<evidence type="ECO:0000313" key="3">
    <source>
        <dbReference type="Proteomes" id="UP000433876"/>
    </source>
</evidence>